<evidence type="ECO:0000313" key="3">
    <source>
        <dbReference type="Proteomes" id="UP001163115"/>
    </source>
</evidence>
<keyword evidence="1" id="KW-0812">Transmembrane</keyword>
<accession>A0ABY7ADY2</accession>
<organism evidence="2 3">
    <name type="scientific">Lacrimispora xylanolytica</name>
    <dbReference type="NCBI Taxonomy" id="29375"/>
    <lineage>
        <taxon>Bacteria</taxon>
        <taxon>Bacillati</taxon>
        <taxon>Bacillota</taxon>
        <taxon>Clostridia</taxon>
        <taxon>Lachnospirales</taxon>
        <taxon>Lachnospiraceae</taxon>
        <taxon>Lacrimispora</taxon>
    </lineage>
</organism>
<dbReference type="RefSeq" id="WP_268115645.1">
    <property type="nucleotide sequence ID" value="NZ_CP113524.1"/>
</dbReference>
<keyword evidence="1" id="KW-0472">Membrane</keyword>
<protein>
    <recommendedName>
        <fullName evidence="4">YcxB-like protein</fullName>
    </recommendedName>
</protein>
<sequence length="168" mass="19788">MDQDHSIRINITMTVRELWQYYMRLMFRGVYKIYYPITIFAGIYVIVDTWKEISPLYRGLMIAGFVVIVLYKPLYTYWRACREVRWSNNQGSLMISLGEEGIEAVHGENVSFVPWSKIEEAEQVGTILVLQTIDDFNFLIPDSSAGFHKPRLEAMLINKMPQKRRKRI</sequence>
<evidence type="ECO:0008006" key="4">
    <source>
        <dbReference type="Google" id="ProtNLM"/>
    </source>
</evidence>
<feature type="transmembrane region" description="Helical" evidence="1">
    <location>
        <begin position="56"/>
        <end position="75"/>
    </location>
</feature>
<reference evidence="2" key="1">
    <citation type="submission" date="2022-11" db="EMBL/GenBank/DDBJ databases">
        <title>Lacrimispora xylanolytica sy1, complete genome.</title>
        <authorList>
            <person name="Choi S."/>
        </authorList>
    </citation>
    <scope>NUCLEOTIDE SEQUENCE</scope>
    <source>
        <strain evidence="2">Sy1</strain>
    </source>
</reference>
<gene>
    <name evidence="2" type="ORF">OW255_03425</name>
</gene>
<evidence type="ECO:0000313" key="2">
    <source>
        <dbReference type="EMBL" id="WAJ24589.1"/>
    </source>
</evidence>
<name>A0ABY7ADY2_9FIRM</name>
<keyword evidence="1" id="KW-1133">Transmembrane helix</keyword>
<dbReference type="Proteomes" id="UP001163115">
    <property type="component" value="Chromosome"/>
</dbReference>
<evidence type="ECO:0000256" key="1">
    <source>
        <dbReference type="SAM" id="Phobius"/>
    </source>
</evidence>
<proteinExistence type="predicted"/>
<dbReference type="EMBL" id="CP113524">
    <property type="protein sequence ID" value="WAJ24589.1"/>
    <property type="molecule type" value="Genomic_DNA"/>
</dbReference>
<feature type="transmembrane region" description="Helical" evidence="1">
    <location>
        <begin position="33"/>
        <end position="50"/>
    </location>
</feature>
<keyword evidence="3" id="KW-1185">Reference proteome</keyword>